<dbReference type="AlphaFoldDB" id="A0A7Y0AE38"/>
<gene>
    <name evidence="3" type="ORF">HHL22_10625</name>
</gene>
<evidence type="ECO:0000256" key="2">
    <source>
        <dbReference type="SAM" id="Phobius"/>
    </source>
</evidence>
<evidence type="ECO:0000313" key="3">
    <source>
        <dbReference type="EMBL" id="NML65659.1"/>
    </source>
</evidence>
<keyword evidence="4" id="KW-1185">Reference proteome</keyword>
<keyword evidence="2" id="KW-0472">Membrane</keyword>
<comment type="caution">
    <text evidence="3">The sequence shown here is derived from an EMBL/GenBank/DDBJ whole genome shotgun (WGS) entry which is preliminary data.</text>
</comment>
<keyword evidence="2" id="KW-1133">Transmembrane helix</keyword>
<feature type="coiled-coil region" evidence="1">
    <location>
        <begin position="84"/>
        <end position="118"/>
    </location>
</feature>
<keyword evidence="1" id="KW-0175">Coiled coil</keyword>
<evidence type="ECO:0000256" key="1">
    <source>
        <dbReference type="SAM" id="Coils"/>
    </source>
</evidence>
<accession>A0A7Y0AE38</accession>
<feature type="transmembrane region" description="Helical" evidence="2">
    <location>
        <begin position="6"/>
        <end position="23"/>
    </location>
</feature>
<proteinExistence type="predicted"/>
<dbReference type="Proteomes" id="UP000559626">
    <property type="component" value="Unassembled WGS sequence"/>
</dbReference>
<evidence type="ECO:0000313" key="4">
    <source>
        <dbReference type="Proteomes" id="UP000559626"/>
    </source>
</evidence>
<protein>
    <submittedName>
        <fullName evidence="3">Uncharacterized protein</fullName>
    </submittedName>
</protein>
<sequence>MNFYLYVILPLLTVIQVVSNVWVNKAQKSRLEALNSNLTSLREYEKDLRSQLTDVRAQLADQKSMMEMFTQGVPLLKTTYEAVSDNQTKLLSQAEQALEKANREIEEREKQRLASVDNVPMDQKMSNLFKTLFEDMANLNKAAAATNSIMQFYRGTTLLPAWVMLDILGYLKSTGLPPEPLDDNQVTPLIDFIVAKYPEYRFTHEADIEVFKSTIKYFLHTNRILTDVAERGLEFFGR</sequence>
<dbReference type="RefSeq" id="WP_169531132.1">
    <property type="nucleotide sequence ID" value="NZ_JABBGH010000002.1"/>
</dbReference>
<name>A0A7Y0AE38_9BACT</name>
<reference evidence="3 4" key="1">
    <citation type="submission" date="2020-04" db="EMBL/GenBank/DDBJ databases">
        <title>Hymenobacter polaris sp. nov., isolated from Arctic soil.</title>
        <authorList>
            <person name="Dahal R.H."/>
        </authorList>
    </citation>
    <scope>NUCLEOTIDE SEQUENCE [LARGE SCALE GENOMIC DNA]</scope>
    <source>
        <strain evidence="3 4">RP-2-7</strain>
    </source>
</reference>
<organism evidence="3 4">
    <name type="scientific">Hymenobacter polaris</name>
    <dbReference type="NCBI Taxonomy" id="2682546"/>
    <lineage>
        <taxon>Bacteria</taxon>
        <taxon>Pseudomonadati</taxon>
        <taxon>Bacteroidota</taxon>
        <taxon>Cytophagia</taxon>
        <taxon>Cytophagales</taxon>
        <taxon>Hymenobacteraceae</taxon>
        <taxon>Hymenobacter</taxon>
    </lineage>
</organism>
<dbReference type="EMBL" id="JABBGH010000002">
    <property type="protein sequence ID" value="NML65659.1"/>
    <property type="molecule type" value="Genomic_DNA"/>
</dbReference>
<keyword evidence="2" id="KW-0812">Transmembrane</keyword>